<evidence type="ECO:0000313" key="1">
    <source>
        <dbReference type="EMBL" id="OAH96215.1"/>
    </source>
</evidence>
<dbReference type="Proteomes" id="UP000078090">
    <property type="component" value="Unassembled WGS sequence"/>
</dbReference>
<reference evidence="1 2" key="1">
    <citation type="submission" date="2016-03" db="EMBL/GenBank/DDBJ databases">
        <authorList>
            <person name="Ploux O."/>
        </authorList>
    </citation>
    <scope>NUCLEOTIDE SEQUENCE [LARGE SCALE GENOMIC DNA]</scope>
    <source>
        <strain evidence="1 2">R-45363</strain>
    </source>
</reference>
<name>A0A177LRT5_METMH</name>
<comment type="caution">
    <text evidence="1">The sequence shown here is derived from an EMBL/GenBank/DDBJ whole genome shotgun (WGS) entry which is preliminary data.</text>
</comment>
<dbReference type="OrthoDB" id="5567738at2"/>
<organism evidence="1 2">
    <name type="scientific">Methylomonas methanica</name>
    <dbReference type="NCBI Taxonomy" id="421"/>
    <lineage>
        <taxon>Bacteria</taxon>
        <taxon>Pseudomonadati</taxon>
        <taxon>Pseudomonadota</taxon>
        <taxon>Gammaproteobacteria</taxon>
        <taxon>Methylococcales</taxon>
        <taxon>Methylococcaceae</taxon>
        <taxon>Methylomonas</taxon>
    </lineage>
</organism>
<accession>A0A177LRT5</accession>
<protein>
    <submittedName>
        <fullName evidence="1">Uncharacterized protein</fullName>
    </submittedName>
</protein>
<dbReference type="RefSeq" id="WP_064010879.1">
    <property type="nucleotide sequence ID" value="NZ_LUUG01000136.1"/>
</dbReference>
<dbReference type="AlphaFoldDB" id="A0A177LRT5"/>
<sequence>MNRLPETVNQQFNQLFAVIGQAGDDLKLTIAEASMAGNFSLVTANIENCQRLQALEMEIKTCLGNFVNKSQAQPMEKAFHKRNKHRTRQPRGSMRVTLAGRVIEKPTIAETFFEALKGFGLDKVAALNKVVTSIPLVSRRQATGYQTQKTCNGWYITTHVNAYTAPTVLKEIAGELKMPIQIEFIER</sequence>
<evidence type="ECO:0000313" key="2">
    <source>
        <dbReference type="Proteomes" id="UP000078090"/>
    </source>
</evidence>
<dbReference type="EMBL" id="LUUG01000136">
    <property type="protein sequence ID" value="OAH96215.1"/>
    <property type="molecule type" value="Genomic_DNA"/>
</dbReference>
<proteinExistence type="predicted"/>
<gene>
    <name evidence="1" type="ORF">A1332_23170</name>
</gene>